<keyword evidence="2" id="KW-1185">Reference proteome</keyword>
<gene>
    <name evidence="1" type="ORF">HMPREF9241_00891</name>
</gene>
<proteinExistence type="predicted"/>
<dbReference type="AlphaFoldDB" id="K0YRP5"/>
<dbReference type="STRING" id="883077.HMPREF9241_00891"/>
<comment type="caution">
    <text evidence="1">The sequence shown here is derived from an EMBL/GenBank/DDBJ whole genome shotgun (WGS) entry which is preliminary data.</text>
</comment>
<evidence type="ECO:0000313" key="2">
    <source>
        <dbReference type="Proteomes" id="UP000003994"/>
    </source>
</evidence>
<sequence length="32" mass="3712">MKVMGTAKRWMLWDEVAPKAPQWPGLIEISLE</sequence>
<name>K0YRP5_9ACTO</name>
<evidence type="ECO:0000313" key="1">
    <source>
        <dbReference type="EMBL" id="EJZ86266.1"/>
    </source>
</evidence>
<protein>
    <submittedName>
        <fullName evidence="1">Uncharacterized protein</fullName>
    </submittedName>
</protein>
<accession>K0YRP5</accession>
<dbReference type="Proteomes" id="UP000003994">
    <property type="component" value="Unassembled WGS sequence"/>
</dbReference>
<reference evidence="1 2" key="1">
    <citation type="submission" date="2012-07" db="EMBL/GenBank/DDBJ databases">
        <title>The Genome Sequence of Actinomyces turicensis ACS-279-V-COL4.</title>
        <authorList>
            <consortium name="The Broad Institute Genome Sequencing Platform"/>
            <person name="Earl A."/>
            <person name="Ward D."/>
            <person name="Feldgarden M."/>
            <person name="Gevers D."/>
            <person name="Saerens B."/>
            <person name="Vaneechoutte M."/>
            <person name="Walker B."/>
            <person name="Young S.K."/>
            <person name="Zeng Q."/>
            <person name="Gargeya S."/>
            <person name="Fitzgerald M."/>
            <person name="Haas B."/>
            <person name="Abouelleil A."/>
            <person name="Alvarado L."/>
            <person name="Arachchi H.M."/>
            <person name="Berlin A."/>
            <person name="Chapman S.B."/>
            <person name="Goldberg J."/>
            <person name="Griggs A."/>
            <person name="Gujja S."/>
            <person name="Hansen M."/>
            <person name="Howarth C."/>
            <person name="Imamovic A."/>
            <person name="Larimer J."/>
            <person name="McCowen C."/>
            <person name="Montmayeur A."/>
            <person name="Murphy C."/>
            <person name="Neiman D."/>
            <person name="Pearson M."/>
            <person name="Priest M."/>
            <person name="Roberts A."/>
            <person name="Saif S."/>
            <person name="Shea T."/>
            <person name="Sisk P."/>
            <person name="Sykes S."/>
            <person name="Wortman J."/>
            <person name="Nusbaum C."/>
            <person name="Birren B."/>
        </authorList>
    </citation>
    <scope>NUCLEOTIDE SEQUENCE [LARGE SCALE GENOMIC DNA]</scope>
    <source>
        <strain evidence="1 2">ACS-279-V-Col4</strain>
    </source>
</reference>
<dbReference type="HOGENOM" id="CLU_3387662_0_0_11"/>
<organism evidence="1 2">
    <name type="scientific">Schaalia turicensis ACS-279-V-Col4</name>
    <dbReference type="NCBI Taxonomy" id="883077"/>
    <lineage>
        <taxon>Bacteria</taxon>
        <taxon>Bacillati</taxon>
        <taxon>Actinomycetota</taxon>
        <taxon>Actinomycetes</taxon>
        <taxon>Actinomycetales</taxon>
        <taxon>Actinomycetaceae</taxon>
        <taxon>Schaalia</taxon>
    </lineage>
</organism>
<dbReference type="EMBL" id="AGWQ01000006">
    <property type="protein sequence ID" value="EJZ86266.1"/>
    <property type="molecule type" value="Genomic_DNA"/>
</dbReference>